<dbReference type="PANTHER" id="PTHR43690">
    <property type="entry name" value="NARDILYSIN"/>
    <property type="match status" value="1"/>
</dbReference>
<feature type="domain" description="Peptidase M16 N-terminal" evidence="8">
    <location>
        <begin position="35"/>
        <end position="169"/>
    </location>
</feature>
<protein>
    <recommendedName>
        <fullName evidence="14">Peptidase M16 middle/third domain-containing protein</fullName>
    </recommendedName>
</protein>
<keyword evidence="6" id="KW-0482">Metalloprotease</keyword>
<organism evidence="12 13">
    <name type="scientific">Aphanomyces astaci</name>
    <name type="common">Crayfish plague agent</name>
    <dbReference type="NCBI Taxonomy" id="112090"/>
    <lineage>
        <taxon>Eukaryota</taxon>
        <taxon>Sar</taxon>
        <taxon>Stramenopiles</taxon>
        <taxon>Oomycota</taxon>
        <taxon>Saprolegniomycetes</taxon>
        <taxon>Saprolegniales</taxon>
        <taxon>Verrucalvaceae</taxon>
        <taxon>Aphanomyces</taxon>
    </lineage>
</organism>
<evidence type="ECO:0008006" key="14">
    <source>
        <dbReference type="Google" id="ProtNLM"/>
    </source>
</evidence>
<evidence type="ECO:0000313" key="12">
    <source>
        <dbReference type="EMBL" id="RHY00037.1"/>
    </source>
</evidence>
<evidence type="ECO:0000256" key="2">
    <source>
        <dbReference type="ARBA" id="ARBA00022670"/>
    </source>
</evidence>
<dbReference type="InterPro" id="IPR054734">
    <property type="entry name" value="PqqF-like_C_4"/>
</dbReference>
<dbReference type="PROSITE" id="PS00143">
    <property type="entry name" value="INSULINASE"/>
    <property type="match status" value="1"/>
</dbReference>
<proteinExistence type="inferred from homology"/>
<evidence type="ECO:0000256" key="5">
    <source>
        <dbReference type="ARBA" id="ARBA00022833"/>
    </source>
</evidence>
<keyword evidence="3" id="KW-0479">Metal-binding</keyword>
<evidence type="ECO:0000313" key="13">
    <source>
        <dbReference type="Proteomes" id="UP000265427"/>
    </source>
</evidence>
<dbReference type="InterPro" id="IPR011249">
    <property type="entry name" value="Metalloenz_LuxS/M16"/>
</dbReference>
<dbReference type="Proteomes" id="UP000265427">
    <property type="component" value="Unassembled WGS sequence"/>
</dbReference>
<dbReference type="FunFam" id="3.30.830.10:FF:000004">
    <property type="entry name" value="Putative insulin-degrading enzyme"/>
    <property type="match status" value="1"/>
</dbReference>
<dbReference type="GO" id="GO:0005829">
    <property type="term" value="C:cytosol"/>
    <property type="evidence" value="ECO:0007669"/>
    <property type="project" value="TreeGrafter"/>
</dbReference>
<dbReference type="Pfam" id="PF05193">
    <property type="entry name" value="Peptidase_M16_C"/>
    <property type="match status" value="1"/>
</dbReference>
<feature type="domain" description="Coenzyme PQQ synthesis protein F-like C-terminal lobe" evidence="11">
    <location>
        <begin position="800"/>
        <end position="899"/>
    </location>
</feature>
<gene>
    <name evidence="12" type="ORF">DYB36_001375</name>
</gene>
<evidence type="ECO:0000259" key="8">
    <source>
        <dbReference type="Pfam" id="PF00675"/>
    </source>
</evidence>
<evidence type="ECO:0000256" key="7">
    <source>
        <dbReference type="RuleBase" id="RU004447"/>
    </source>
</evidence>
<dbReference type="AlphaFoldDB" id="A0A397A2Y1"/>
<dbReference type="FunFam" id="3.30.830.10:FF:000005">
    <property type="entry name" value="nardilysin isoform X1"/>
    <property type="match status" value="1"/>
</dbReference>
<dbReference type="EMBL" id="QUSZ01008732">
    <property type="protein sequence ID" value="RHY00037.1"/>
    <property type="molecule type" value="Genomic_DNA"/>
</dbReference>
<evidence type="ECO:0000259" key="9">
    <source>
        <dbReference type="Pfam" id="PF05193"/>
    </source>
</evidence>
<evidence type="ECO:0000259" key="10">
    <source>
        <dbReference type="Pfam" id="PF16187"/>
    </source>
</evidence>
<dbReference type="Pfam" id="PF22456">
    <property type="entry name" value="PqqF-like_C_4"/>
    <property type="match status" value="1"/>
</dbReference>
<dbReference type="GO" id="GO:0004222">
    <property type="term" value="F:metalloendopeptidase activity"/>
    <property type="evidence" value="ECO:0007669"/>
    <property type="project" value="InterPro"/>
</dbReference>
<accession>A0A397A2Y1</accession>
<dbReference type="Pfam" id="PF00675">
    <property type="entry name" value="Peptidase_M16"/>
    <property type="match status" value="1"/>
</dbReference>
<dbReference type="Pfam" id="PF16187">
    <property type="entry name" value="Peptidase_M16_M"/>
    <property type="match status" value="1"/>
</dbReference>
<dbReference type="PANTHER" id="PTHR43690:SF18">
    <property type="entry name" value="INSULIN-DEGRADING ENZYME-RELATED"/>
    <property type="match status" value="1"/>
</dbReference>
<reference evidence="12 13" key="1">
    <citation type="submission" date="2018-08" db="EMBL/GenBank/DDBJ databases">
        <title>Aphanomyces genome sequencing and annotation.</title>
        <authorList>
            <person name="Minardi D."/>
            <person name="Oidtmann B."/>
            <person name="Van Der Giezen M."/>
            <person name="Studholme D.J."/>
        </authorList>
    </citation>
    <scope>NUCLEOTIDE SEQUENCE [LARGE SCALE GENOMIC DNA]</scope>
    <source>
        <strain evidence="12 13">Kv</strain>
    </source>
</reference>
<keyword evidence="5" id="KW-0862">Zinc</keyword>
<dbReference type="InterPro" id="IPR001431">
    <property type="entry name" value="Pept_M16_Zn_BS"/>
</dbReference>
<comment type="similarity">
    <text evidence="1 7">Belongs to the peptidase M16 family.</text>
</comment>
<dbReference type="InterPro" id="IPR011765">
    <property type="entry name" value="Pept_M16_N"/>
</dbReference>
<sequence length="996" mass="110372">AFWSRGGSKWCNGIEVSLQDSRLYRAFTLPNCLEVLLVSDAASEKAAAAMAVQVGHQSDPADIPGLAHFLEHMLFLGTEKFPDETSYKKYLSAHGNNASTSAVDTNYYFDVGPAHLHGALDRFAQFFVAPLFTPSATEREMKAVDAENAKNYQNDARRLYQLSKSLANPLHPFHKFGTGNLHTLGHRPQTLGLDIRNELLAFYDRHYSANAMKLVVYGKEDLNILEDWVTTLFSPVVNKGVQPLVQDGHHPYEPPQQNREIHVVPVKDLRMLDLSFPLPTVQDQYLSKPHRILSYVLGYEGRGSLLAYFKAMGYANSLSAGISKDFADWSLFSVKINLTHEGVANYRAMAQAVFHYIDLVMAAPPDALATYFHEAQALATLGFRFRNQEQPIHYVSWLTSNMQKYPVHHVVAGPSLLHEHDDAEVRQLLALLHPSRVRLTLVSKSLTPDATEPWLHAAYSDSPLYSSVSPSSMESPAIDMAELHLPPLINPFIPTSFDLLPSSDPSTHDMHVLRDDHRGRVWFKPGNSFGKPKASVRLKIYHSVAYASPLHAVLTELFVSCIRDKVSQDLYDADVAGTSVGLSSAPTGVTLHVDGYSDTLPLVVAKVAAIVASPVDMEASFARLKDKLVRGYANAALDEPHVHAAALRTWVLTTPVWTTPEKLDAATDDVTWQHLVQHATVLFQDGFKEAFVYGNVDKVTCDDFADMYQYLESGMAICNFVDRAVVGRPDDNIISGTRNDGAIDGDEGAPLMPSPRRNIRLDGNYVVRERNPNPSNPNAAVLVLFQLGQDSTSLRATSVLLAHLVKVPCFSTLRTTEQLGYLVSSGQYIANNVIYLSMSVQSNKYSPLHLQSRLDAFCESFRVHLQTLSGDLFQQHQAAVVAQLMEAPKTYEEESARLWHEIAGETYEFDRREQVAAVVPTVTLADVIDVVDTKLAGVATRHRLCVQIFAPTDDMHMDGEEEGATVIVDRAEFKRHLGLFPARTRISAGAIPLAKL</sequence>
<keyword evidence="2" id="KW-0645">Protease</keyword>
<dbReference type="SUPFAM" id="SSF63411">
    <property type="entry name" value="LuxS/MPP-like metallohydrolase"/>
    <property type="match status" value="4"/>
</dbReference>
<dbReference type="InterPro" id="IPR032632">
    <property type="entry name" value="Peptidase_M16_M"/>
</dbReference>
<dbReference type="GO" id="GO:0043171">
    <property type="term" value="P:peptide catabolic process"/>
    <property type="evidence" value="ECO:0007669"/>
    <property type="project" value="TreeGrafter"/>
</dbReference>
<dbReference type="GO" id="GO:0046872">
    <property type="term" value="F:metal ion binding"/>
    <property type="evidence" value="ECO:0007669"/>
    <property type="project" value="UniProtKB-KW"/>
</dbReference>
<evidence type="ECO:0000256" key="3">
    <source>
        <dbReference type="ARBA" id="ARBA00022723"/>
    </source>
</evidence>
<feature type="domain" description="Peptidase M16 middle/third" evidence="10">
    <location>
        <begin position="383"/>
        <end position="665"/>
    </location>
</feature>
<evidence type="ECO:0000256" key="4">
    <source>
        <dbReference type="ARBA" id="ARBA00022801"/>
    </source>
</evidence>
<dbReference type="InterPro" id="IPR050626">
    <property type="entry name" value="Peptidase_M16"/>
</dbReference>
<dbReference type="VEuPathDB" id="FungiDB:H257_13551"/>
<keyword evidence="4" id="KW-0378">Hydrolase</keyword>
<dbReference type="InterPro" id="IPR007863">
    <property type="entry name" value="Peptidase_M16_C"/>
</dbReference>
<evidence type="ECO:0000256" key="1">
    <source>
        <dbReference type="ARBA" id="ARBA00007261"/>
    </source>
</evidence>
<dbReference type="GO" id="GO:0005739">
    <property type="term" value="C:mitochondrion"/>
    <property type="evidence" value="ECO:0007669"/>
    <property type="project" value="TreeGrafter"/>
</dbReference>
<feature type="non-terminal residue" evidence="12">
    <location>
        <position position="1"/>
    </location>
</feature>
<dbReference type="GO" id="GO:0051603">
    <property type="term" value="P:proteolysis involved in protein catabolic process"/>
    <property type="evidence" value="ECO:0007669"/>
    <property type="project" value="TreeGrafter"/>
</dbReference>
<dbReference type="Gene3D" id="3.30.830.10">
    <property type="entry name" value="Metalloenzyme, LuxS/M16 peptidase-like"/>
    <property type="match status" value="4"/>
</dbReference>
<name>A0A397A2Y1_APHAT</name>
<comment type="caution">
    <text evidence="12">The sequence shown here is derived from an EMBL/GenBank/DDBJ whole genome shotgun (WGS) entry which is preliminary data.</text>
</comment>
<evidence type="ECO:0000259" key="11">
    <source>
        <dbReference type="Pfam" id="PF22456"/>
    </source>
</evidence>
<evidence type="ECO:0000256" key="6">
    <source>
        <dbReference type="ARBA" id="ARBA00023049"/>
    </source>
</evidence>
<feature type="domain" description="Peptidase M16 C-terminal" evidence="9">
    <location>
        <begin position="196"/>
        <end position="364"/>
    </location>
</feature>